<proteinExistence type="predicted"/>
<evidence type="ECO:0000313" key="1">
    <source>
        <dbReference type="EMBL" id="MDQ0688288.1"/>
    </source>
</evidence>
<keyword evidence="2" id="KW-1185">Reference proteome</keyword>
<dbReference type="EMBL" id="JAUSYA010000001">
    <property type="protein sequence ID" value="MDQ0688288.1"/>
    <property type="molecule type" value="Genomic_DNA"/>
</dbReference>
<reference evidence="1 2" key="1">
    <citation type="submission" date="2023-07" db="EMBL/GenBank/DDBJ databases">
        <title>Comparative genomics of wheat-associated soil bacteria to identify genetic determinants of phenazine resistance.</title>
        <authorList>
            <person name="Mouncey N."/>
        </authorList>
    </citation>
    <scope>NUCLEOTIDE SEQUENCE [LARGE SCALE GENOMIC DNA]</scope>
    <source>
        <strain evidence="1 2">W4I19-2</strain>
    </source>
</reference>
<name>A0ABU0QEW5_STRAH</name>
<sequence>MTGRKYGGALAALLAVGVVGGCGTVAERQDDVRDTAARFQAALHDGAYDRACALLAPDTEQELQQSAASPCPEALSQESLPAGGAVRHTDVYGNQARAVLASDTLFLSLFTGGWKVVAAGCETRPGRPYQCTIKGG</sequence>
<protein>
    <recommendedName>
        <fullName evidence="3">Lipoprotein</fullName>
    </recommendedName>
</protein>
<dbReference type="Proteomes" id="UP001243364">
    <property type="component" value="Unassembled WGS sequence"/>
</dbReference>
<dbReference type="RefSeq" id="WP_307048768.1">
    <property type="nucleotide sequence ID" value="NZ_JAUSYA010000001.1"/>
</dbReference>
<evidence type="ECO:0008006" key="3">
    <source>
        <dbReference type="Google" id="ProtNLM"/>
    </source>
</evidence>
<dbReference type="PROSITE" id="PS51257">
    <property type="entry name" value="PROKAR_LIPOPROTEIN"/>
    <property type="match status" value="1"/>
</dbReference>
<comment type="caution">
    <text evidence="1">The sequence shown here is derived from an EMBL/GenBank/DDBJ whole genome shotgun (WGS) entry which is preliminary data.</text>
</comment>
<evidence type="ECO:0000313" key="2">
    <source>
        <dbReference type="Proteomes" id="UP001243364"/>
    </source>
</evidence>
<gene>
    <name evidence="1" type="ORF">QFZ56_007251</name>
</gene>
<accession>A0ABU0QEW5</accession>
<organism evidence="1 2">
    <name type="scientific">Streptomyces achromogenes</name>
    <dbReference type="NCBI Taxonomy" id="67255"/>
    <lineage>
        <taxon>Bacteria</taxon>
        <taxon>Bacillati</taxon>
        <taxon>Actinomycetota</taxon>
        <taxon>Actinomycetes</taxon>
        <taxon>Kitasatosporales</taxon>
        <taxon>Streptomycetaceae</taxon>
        <taxon>Streptomyces</taxon>
    </lineage>
</organism>